<dbReference type="InterPro" id="IPR001173">
    <property type="entry name" value="Glyco_trans_2-like"/>
</dbReference>
<dbReference type="PANTHER" id="PTHR43630">
    <property type="entry name" value="POLY-BETA-1,6-N-ACETYL-D-GLUCOSAMINE SYNTHASE"/>
    <property type="match status" value="1"/>
</dbReference>
<dbReference type="CDD" id="cd02511">
    <property type="entry name" value="Beta4Glucosyltransferase"/>
    <property type="match status" value="1"/>
</dbReference>
<proteinExistence type="inferred from homology"/>
<sequence length="258" mass="28577">MGKGTLCIAVLTLNEERHIENCLRSAAFADQVVVVDSGSTDQTCAIAERMGAQIVHRPDWRGFGPQRNHQIAACQAEYIFFLDADEEIGPDLRAEIQAVAASGDDAIWEVLWEQVAYGRPLTLMKSTGGVVRLFKTASLLRYEGAVHEHAVTRAGLPHRLLKAKLLHHSRETVRGSLEKLTQYAMLGAAKRARQGKKGGVLRGLGSALSIFLRLYVLRRGFLCGGEGFLFCYIVAQESFFRYAALKYDAAHLTECVRR</sequence>
<dbReference type="InterPro" id="IPR029044">
    <property type="entry name" value="Nucleotide-diphossugar_trans"/>
</dbReference>
<dbReference type="Proteomes" id="UP001237156">
    <property type="component" value="Unassembled WGS sequence"/>
</dbReference>
<dbReference type="AlphaFoldDB" id="A0AAW6RL27"/>
<evidence type="ECO:0000313" key="4">
    <source>
        <dbReference type="Proteomes" id="UP001237156"/>
    </source>
</evidence>
<keyword evidence="3" id="KW-0808">Transferase</keyword>
<organism evidence="3 4">
    <name type="scientific">Ottowia cancrivicina</name>
    <dbReference type="NCBI Taxonomy" id="3040346"/>
    <lineage>
        <taxon>Bacteria</taxon>
        <taxon>Pseudomonadati</taxon>
        <taxon>Pseudomonadota</taxon>
        <taxon>Betaproteobacteria</taxon>
        <taxon>Burkholderiales</taxon>
        <taxon>Comamonadaceae</taxon>
        <taxon>Ottowia</taxon>
    </lineage>
</organism>
<reference evidence="3 4" key="1">
    <citation type="submission" date="2023-04" db="EMBL/GenBank/DDBJ databases">
        <title>Ottowia paracancer sp. nov., isolated from human stomach.</title>
        <authorList>
            <person name="Song Y."/>
        </authorList>
    </citation>
    <scope>NUCLEOTIDE SEQUENCE [LARGE SCALE GENOMIC DNA]</scope>
    <source>
        <strain evidence="3 4">10c7w1</strain>
    </source>
</reference>
<keyword evidence="3" id="KW-0328">Glycosyltransferase</keyword>
<dbReference type="EMBL" id="JARVII010000006">
    <property type="protein sequence ID" value="MDG9698958.1"/>
    <property type="molecule type" value="Genomic_DNA"/>
</dbReference>
<evidence type="ECO:0000256" key="1">
    <source>
        <dbReference type="ARBA" id="ARBA00038494"/>
    </source>
</evidence>
<dbReference type="Gene3D" id="3.90.550.10">
    <property type="entry name" value="Spore Coat Polysaccharide Biosynthesis Protein SpsA, Chain A"/>
    <property type="match status" value="1"/>
</dbReference>
<protein>
    <submittedName>
        <fullName evidence="3">Glycosyltransferase family 2 protein</fullName>
        <ecNumber evidence="3">2.4.-.-</ecNumber>
    </submittedName>
</protein>
<dbReference type="GO" id="GO:0016757">
    <property type="term" value="F:glycosyltransferase activity"/>
    <property type="evidence" value="ECO:0007669"/>
    <property type="project" value="UniProtKB-KW"/>
</dbReference>
<dbReference type="SUPFAM" id="SSF53448">
    <property type="entry name" value="Nucleotide-diphospho-sugar transferases"/>
    <property type="match status" value="1"/>
</dbReference>
<dbReference type="PANTHER" id="PTHR43630:SF2">
    <property type="entry name" value="GLYCOSYLTRANSFERASE"/>
    <property type="match status" value="1"/>
</dbReference>
<name>A0AAW6RL27_9BURK</name>
<feature type="domain" description="Glycosyltransferase 2-like" evidence="2">
    <location>
        <begin position="7"/>
        <end position="99"/>
    </location>
</feature>
<comment type="similarity">
    <text evidence="1">Belongs to the glycosyltransferase 2 family. WaaE/KdtX subfamily.</text>
</comment>
<keyword evidence="4" id="KW-1185">Reference proteome</keyword>
<evidence type="ECO:0000259" key="2">
    <source>
        <dbReference type="Pfam" id="PF00535"/>
    </source>
</evidence>
<dbReference type="Pfam" id="PF00535">
    <property type="entry name" value="Glycos_transf_2"/>
    <property type="match status" value="1"/>
</dbReference>
<evidence type="ECO:0000313" key="3">
    <source>
        <dbReference type="EMBL" id="MDG9698958.1"/>
    </source>
</evidence>
<comment type="caution">
    <text evidence="3">The sequence shown here is derived from an EMBL/GenBank/DDBJ whole genome shotgun (WGS) entry which is preliminary data.</text>
</comment>
<dbReference type="EC" id="2.4.-.-" evidence="3"/>
<gene>
    <name evidence="3" type="ORF">QB898_04360</name>
</gene>
<accession>A0AAW6RL27</accession>